<reference evidence="2 3" key="1">
    <citation type="journal article" date="2020" name="Int. J. Syst. Evol. Microbiol.">
        <title>Reclassification of Streptomyces castelarensis and Streptomyces sporoclivatus as later heterotypic synonyms of Streptomyces antimycoticus.</title>
        <authorList>
            <person name="Komaki H."/>
            <person name="Tamura T."/>
        </authorList>
    </citation>
    <scope>NUCLEOTIDE SEQUENCE [LARGE SCALE GENOMIC DNA]</scope>
    <source>
        <strain evidence="2 3">NBRC 13459</strain>
    </source>
</reference>
<evidence type="ECO:0000256" key="1">
    <source>
        <dbReference type="SAM" id="MobiDB-lite"/>
    </source>
</evidence>
<protein>
    <submittedName>
        <fullName evidence="2">Uncharacterized protein</fullName>
    </submittedName>
</protein>
<feature type="region of interest" description="Disordered" evidence="1">
    <location>
        <begin position="47"/>
        <end position="110"/>
    </location>
</feature>
<dbReference type="Proteomes" id="UP000301309">
    <property type="component" value="Unassembled WGS sequence"/>
</dbReference>
<dbReference type="AlphaFoldDB" id="A0A4D4L5J3"/>
<feature type="compositionally biased region" description="Polar residues" evidence="1">
    <location>
        <begin position="69"/>
        <end position="83"/>
    </location>
</feature>
<dbReference type="EMBL" id="BJHW01000001">
    <property type="protein sequence ID" value="GDY54446.1"/>
    <property type="molecule type" value="Genomic_DNA"/>
</dbReference>
<gene>
    <name evidence="2" type="ORF">SVIO_050690</name>
</gene>
<comment type="caution">
    <text evidence="2">The sequence shown here is derived from an EMBL/GenBank/DDBJ whole genome shotgun (WGS) entry which is preliminary data.</text>
</comment>
<keyword evidence="3" id="KW-1185">Reference proteome</keyword>
<name>A0A4D4L5J3_STRVO</name>
<evidence type="ECO:0000313" key="3">
    <source>
        <dbReference type="Proteomes" id="UP000301309"/>
    </source>
</evidence>
<organism evidence="2 3">
    <name type="scientific">Streptomyces violaceusniger</name>
    <dbReference type="NCBI Taxonomy" id="68280"/>
    <lineage>
        <taxon>Bacteria</taxon>
        <taxon>Bacillati</taxon>
        <taxon>Actinomycetota</taxon>
        <taxon>Actinomycetes</taxon>
        <taxon>Kitasatosporales</taxon>
        <taxon>Streptomycetaceae</taxon>
        <taxon>Streptomyces</taxon>
        <taxon>Streptomyces violaceusniger group</taxon>
    </lineage>
</organism>
<accession>A0A4D4L5J3</accession>
<sequence>MILKETARIDHPDVISQNIHVNGIGHLALAVHFSVAARIHEALDAADEAPAGASGPVPDGSGAPELPNVNRTSGQGSTYSQPKDGQMPFAEMLKTHGRLSLPRTAGYSRR</sequence>
<evidence type="ECO:0000313" key="2">
    <source>
        <dbReference type="EMBL" id="GDY54446.1"/>
    </source>
</evidence>
<proteinExistence type="predicted"/>